<evidence type="ECO:0000256" key="2">
    <source>
        <dbReference type="SAM" id="SignalP"/>
    </source>
</evidence>
<feature type="compositionally biased region" description="Basic and acidic residues" evidence="1">
    <location>
        <begin position="88"/>
        <end position="104"/>
    </location>
</feature>
<dbReference type="EMBL" id="KK914294">
    <property type="protein sequence ID" value="KDP42597.1"/>
    <property type="molecule type" value="Genomic_DNA"/>
</dbReference>
<organism evidence="3 4">
    <name type="scientific">Jatropha curcas</name>
    <name type="common">Barbados nut</name>
    <dbReference type="NCBI Taxonomy" id="180498"/>
    <lineage>
        <taxon>Eukaryota</taxon>
        <taxon>Viridiplantae</taxon>
        <taxon>Streptophyta</taxon>
        <taxon>Embryophyta</taxon>
        <taxon>Tracheophyta</taxon>
        <taxon>Spermatophyta</taxon>
        <taxon>Magnoliopsida</taxon>
        <taxon>eudicotyledons</taxon>
        <taxon>Gunneridae</taxon>
        <taxon>Pentapetalae</taxon>
        <taxon>rosids</taxon>
        <taxon>fabids</taxon>
        <taxon>Malpighiales</taxon>
        <taxon>Euphorbiaceae</taxon>
        <taxon>Crotonoideae</taxon>
        <taxon>Jatropheae</taxon>
        <taxon>Jatropha</taxon>
    </lineage>
</organism>
<keyword evidence="2" id="KW-0732">Signal</keyword>
<reference evidence="3 4" key="1">
    <citation type="journal article" date="2014" name="PLoS ONE">
        <title>Global Analysis of Gene Expression Profiles in Physic Nut (Jatropha curcas L.) Seedlings Exposed to Salt Stress.</title>
        <authorList>
            <person name="Zhang L."/>
            <person name="Zhang C."/>
            <person name="Wu P."/>
            <person name="Chen Y."/>
            <person name="Li M."/>
            <person name="Jiang H."/>
            <person name="Wu G."/>
        </authorList>
    </citation>
    <scope>NUCLEOTIDE SEQUENCE [LARGE SCALE GENOMIC DNA]</scope>
    <source>
        <strain evidence="4">cv. GZQX0401</strain>
        <tissue evidence="3">Young leaves</tissue>
    </source>
</reference>
<dbReference type="Proteomes" id="UP000027138">
    <property type="component" value="Unassembled WGS sequence"/>
</dbReference>
<dbReference type="AlphaFoldDB" id="A0A067L2D6"/>
<keyword evidence="4" id="KW-1185">Reference proteome</keyword>
<evidence type="ECO:0000256" key="1">
    <source>
        <dbReference type="SAM" id="MobiDB-lite"/>
    </source>
</evidence>
<proteinExistence type="predicted"/>
<sequence>MLKILQGAQTHCLFMILASLLIEIKLNSHCTTTFNGASTIRAPSSNSMEGKCSHEGGVCCVNEDHGWIPLIEHLKFSAWLSDSMSGGRKMEGSKGRGLLCDREG</sequence>
<evidence type="ECO:0000313" key="3">
    <source>
        <dbReference type="EMBL" id="KDP42597.1"/>
    </source>
</evidence>
<protein>
    <recommendedName>
        <fullName evidence="5">Secreted protein</fullName>
    </recommendedName>
</protein>
<feature type="signal peptide" evidence="2">
    <location>
        <begin position="1"/>
        <end position="28"/>
    </location>
</feature>
<name>A0A067L2D6_JATCU</name>
<feature type="chain" id="PRO_5001640138" description="Secreted protein" evidence="2">
    <location>
        <begin position="29"/>
        <end position="104"/>
    </location>
</feature>
<evidence type="ECO:0008006" key="5">
    <source>
        <dbReference type="Google" id="ProtNLM"/>
    </source>
</evidence>
<accession>A0A067L2D6</accession>
<feature type="region of interest" description="Disordered" evidence="1">
    <location>
        <begin position="85"/>
        <end position="104"/>
    </location>
</feature>
<gene>
    <name evidence="3" type="ORF">JCGZ_24371</name>
</gene>
<evidence type="ECO:0000313" key="4">
    <source>
        <dbReference type="Proteomes" id="UP000027138"/>
    </source>
</evidence>